<comment type="subcellular location">
    <subcellularLocation>
        <location evidence="2">Membrane</location>
    </subcellularLocation>
</comment>
<evidence type="ECO:0000313" key="11">
    <source>
        <dbReference type="EMBL" id="CDX01136.1"/>
    </source>
</evidence>
<keyword evidence="4" id="KW-0597">Phosphoprotein</keyword>
<evidence type="ECO:0000256" key="4">
    <source>
        <dbReference type="ARBA" id="ARBA00022553"/>
    </source>
</evidence>
<feature type="transmembrane region" description="Helical" evidence="9">
    <location>
        <begin position="9"/>
        <end position="31"/>
    </location>
</feature>
<dbReference type="PANTHER" id="PTHR45453:SF1">
    <property type="entry name" value="PHOSPHATE REGULON SENSOR PROTEIN PHOR"/>
    <property type="match status" value="1"/>
</dbReference>
<dbReference type="PROSITE" id="PS50109">
    <property type="entry name" value="HIS_KIN"/>
    <property type="match status" value="1"/>
</dbReference>
<dbReference type="Gene3D" id="1.10.287.130">
    <property type="match status" value="1"/>
</dbReference>
<dbReference type="Pfam" id="PF00512">
    <property type="entry name" value="HisKA"/>
    <property type="match status" value="1"/>
</dbReference>
<accession>A0A098AZT9</accession>
<dbReference type="GO" id="GO:0016036">
    <property type="term" value="P:cellular response to phosphate starvation"/>
    <property type="evidence" value="ECO:0007669"/>
    <property type="project" value="TreeGrafter"/>
</dbReference>
<evidence type="ECO:0000256" key="6">
    <source>
        <dbReference type="ARBA" id="ARBA00022777"/>
    </source>
</evidence>
<reference evidence="11" key="1">
    <citation type="submission" date="2014-07" db="EMBL/GenBank/DDBJ databases">
        <authorList>
            <person name="Hornung V.Bastian."/>
        </authorList>
    </citation>
    <scope>NUCLEOTIDE SEQUENCE</scope>
    <source>
        <strain evidence="11">PCE-S</strain>
    </source>
</reference>
<feature type="transmembrane region" description="Helical" evidence="9">
    <location>
        <begin position="158"/>
        <end position="180"/>
    </location>
</feature>
<dbReference type="InterPro" id="IPR050351">
    <property type="entry name" value="BphY/WalK/GraS-like"/>
</dbReference>
<dbReference type="Gene3D" id="3.30.565.10">
    <property type="entry name" value="Histidine kinase-like ATPase, C-terminal domain"/>
    <property type="match status" value="1"/>
</dbReference>
<evidence type="ECO:0000256" key="9">
    <source>
        <dbReference type="SAM" id="Phobius"/>
    </source>
</evidence>
<dbReference type="EMBL" id="LK996017">
    <property type="protein sequence ID" value="CDX01136.1"/>
    <property type="molecule type" value="Genomic_DNA"/>
</dbReference>
<keyword evidence="9" id="KW-1133">Transmembrane helix</keyword>
<dbReference type="SMART" id="SM00388">
    <property type="entry name" value="HisKA"/>
    <property type="match status" value="1"/>
</dbReference>
<dbReference type="InterPro" id="IPR005467">
    <property type="entry name" value="His_kinase_dom"/>
</dbReference>
<evidence type="ECO:0000256" key="5">
    <source>
        <dbReference type="ARBA" id="ARBA00022679"/>
    </source>
</evidence>
<dbReference type="SUPFAM" id="SSF47384">
    <property type="entry name" value="Homodimeric domain of signal transducing histidine kinase"/>
    <property type="match status" value="1"/>
</dbReference>
<evidence type="ECO:0000256" key="7">
    <source>
        <dbReference type="ARBA" id="ARBA00023012"/>
    </source>
</evidence>
<dbReference type="CDD" id="cd00082">
    <property type="entry name" value="HisKA"/>
    <property type="match status" value="1"/>
</dbReference>
<dbReference type="InterPro" id="IPR003661">
    <property type="entry name" value="HisK_dim/P_dom"/>
</dbReference>
<feature type="compositionally biased region" description="Basic and acidic residues" evidence="8">
    <location>
        <begin position="61"/>
        <end position="72"/>
    </location>
</feature>
<keyword evidence="5 11" id="KW-0808">Transferase</keyword>
<dbReference type="SUPFAM" id="SSF55874">
    <property type="entry name" value="ATPase domain of HSP90 chaperone/DNA topoisomerase II/histidine kinase"/>
    <property type="match status" value="1"/>
</dbReference>
<gene>
    <name evidence="11" type="ORF">DPCES_1249</name>
</gene>
<dbReference type="GO" id="GO:0004721">
    <property type="term" value="F:phosphoprotein phosphatase activity"/>
    <property type="evidence" value="ECO:0007669"/>
    <property type="project" value="TreeGrafter"/>
</dbReference>
<evidence type="ECO:0000256" key="1">
    <source>
        <dbReference type="ARBA" id="ARBA00000085"/>
    </source>
</evidence>
<feature type="domain" description="Histidine kinase" evidence="10">
    <location>
        <begin position="201"/>
        <end position="408"/>
    </location>
</feature>
<protein>
    <recommendedName>
        <fullName evidence="3">histidine kinase</fullName>
        <ecNumber evidence="3">2.7.13.3</ecNumber>
    </recommendedName>
</protein>
<dbReference type="GO" id="GO:0000155">
    <property type="term" value="F:phosphorelay sensor kinase activity"/>
    <property type="evidence" value="ECO:0007669"/>
    <property type="project" value="InterPro"/>
</dbReference>
<evidence type="ECO:0000256" key="2">
    <source>
        <dbReference type="ARBA" id="ARBA00004370"/>
    </source>
</evidence>
<keyword evidence="9" id="KW-0812">Transmembrane</keyword>
<proteinExistence type="predicted"/>
<evidence type="ECO:0000256" key="8">
    <source>
        <dbReference type="SAM" id="MobiDB-lite"/>
    </source>
</evidence>
<evidence type="ECO:0000259" key="10">
    <source>
        <dbReference type="PROSITE" id="PS50109"/>
    </source>
</evidence>
<dbReference type="PATRIC" id="fig|49338.4.peg.1353"/>
<name>A0A098AZT9_DESHA</name>
<keyword evidence="7" id="KW-0902">Two-component regulatory system</keyword>
<dbReference type="PANTHER" id="PTHR45453">
    <property type="entry name" value="PHOSPHATE REGULON SENSOR PROTEIN PHOR"/>
    <property type="match status" value="1"/>
</dbReference>
<dbReference type="InterPro" id="IPR036097">
    <property type="entry name" value="HisK_dim/P_sf"/>
</dbReference>
<comment type="catalytic activity">
    <reaction evidence="1">
        <text>ATP + protein L-histidine = ADP + protein N-phospho-L-histidine.</text>
        <dbReference type="EC" id="2.7.13.3"/>
    </reaction>
</comment>
<keyword evidence="9" id="KW-0472">Membrane</keyword>
<organism evidence="11">
    <name type="scientific">Desulfitobacterium hafniense</name>
    <name type="common">Desulfitobacterium frappieri</name>
    <dbReference type="NCBI Taxonomy" id="49338"/>
    <lineage>
        <taxon>Bacteria</taxon>
        <taxon>Bacillati</taxon>
        <taxon>Bacillota</taxon>
        <taxon>Clostridia</taxon>
        <taxon>Eubacteriales</taxon>
        <taxon>Desulfitobacteriaceae</taxon>
        <taxon>Desulfitobacterium</taxon>
    </lineage>
</organism>
<dbReference type="EC" id="2.7.13.3" evidence="3"/>
<sequence>MVKNLQKRFIAIAMLSLLVVMVVVLGSLNLVNVGHVTQNADNLLATLAENEGRFPPLGHGEPPRREPRSGLRMTEETPFETRYFLIRTNKDQSITEIDTSHIAGVSSTEAMDYAQKLLKEGRVNGYLGQYRYLIAEKDYGNLLILMDCSRQINTSKDFLWNSIGIALISLLILFILVSALSRRAIRPVIENMERQKQFITDAGHEIKTPLAIIAANSEVLELTNGKNEWTQSIQHQVKRLDELVKNLLTLAKMDEGKVELIFENLSFSDLVEETAGSFTALGEKKGLDFVLDIQPGLLIKGEESSLRYLVTILVDNGVKYAAEHGQLKVSLKKRGKTTWLEVYNTCDPLPEGDLNRLFDRFARGETSRSRESGGYGIGLSVAQAIVTAHQGRITVERREQGISFMVVI</sequence>
<feature type="region of interest" description="Disordered" evidence="8">
    <location>
        <begin position="53"/>
        <end position="72"/>
    </location>
</feature>
<dbReference type="RefSeq" id="WP_208925411.1">
    <property type="nucleotide sequence ID" value="NZ_JAYFNZ010000003.1"/>
</dbReference>
<dbReference type="InterPro" id="IPR036890">
    <property type="entry name" value="HATPase_C_sf"/>
</dbReference>
<dbReference type="SMART" id="SM00387">
    <property type="entry name" value="HATPase_c"/>
    <property type="match status" value="1"/>
</dbReference>
<dbReference type="AlphaFoldDB" id="A0A098AZT9"/>
<dbReference type="InterPro" id="IPR003594">
    <property type="entry name" value="HATPase_dom"/>
</dbReference>
<evidence type="ECO:0000256" key="3">
    <source>
        <dbReference type="ARBA" id="ARBA00012438"/>
    </source>
</evidence>
<dbReference type="Pfam" id="PF02518">
    <property type="entry name" value="HATPase_c"/>
    <property type="match status" value="1"/>
</dbReference>
<dbReference type="GO" id="GO:0005886">
    <property type="term" value="C:plasma membrane"/>
    <property type="evidence" value="ECO:0007669"/>
    <property type="project" value="TreeGrafter"/>
</dbReference>
<keyword evidence="6 11" id="KW-0418">Kinase</keyword>